<organism evidence="1 2">
    <name type="scientific">Phytophthora megakarya</name>
    <dbReference type="NCBI Taxonomy" id="4795"/>
    <lineage>
        <taxon>Eukaryota</taxon>
        <taxon>Sar</taxon>
        <taxon>Stramenopiles</taxon>
        <taxon>Oomycota</taxon>
        <taxon>Peronosporomycetes</taxon>
        <taxon>Peronosporales</taxon>
        <taxon>Peronosporaceae</taxon>
        <taxon>Phytophthora</taxon>
    </lineage>
</organism>
<dbReference type="OrthoDB" id="94627at2759"/>
<reference evidence="2" key="1">
    <citation type="submission" date="2017-03" db="EMBL/GenBank/DDBJ databases">
        <title>Phytopthora megakarya and P. palmivora, two closely related causual agents of cacao black pod achieved similar genome size and gene model numbers by different mechanisms.</title>
        <authorList>
            <person name="Ali S."/>
            <person name="Shao J."/>
            <person name="Larry D.J."/>
            <person name="Kronmiller B."/>
            <person name="Shen D."/>
            <person name="Strem M.D."/>
            <person name="Melnick R.L."/>
            <person name="Guiltinan M.J."/>
            <person name="Tyler B.M."/>
            <person name="Meinhardt L.W."/>
            <person name="Bailey B.A."/>
        </authorList>
    </citation>
    <scope>NUCLEOTIDE SEQUENCE [LARGE SCALE GENOMIC DNA]</scope>
    <source>
        <strain evidence="2">zdho120</strain>
    </source>
</reference>
<name>A0A225VPY6_9STRA</name>
<dbReference type="EMBL" id="NBNE01003676">
    <property type="protein sequence ID" value="OWZ07099.1"/>
    <property type="molecule type" value="Genomic_DNA"/>
</dbReference>
<keyword evidence="1" id="KW-0695">RNA-directed DNA polymerase</keyword>
<dbReference type="GO" id="GO:0003964">
    <property type="term" value="F:RNA-directed DNA polymerase activity"/>
    <property type="evidence" value="ECO:0007669"/>
    <property type="project" value="UniProtKB-KW"/>
</dbReference>
<comment type="caution">
    <text evidence="1">The sequence shown here is derived from an EMBL/GenBank/DDBJ whole genome shotgun (WGS) entry which is preliminary data.</text>
</comment>
<dbReference type="AlphaFoldDB" id="A0A225VPY6"/>
<protein>
    <submittedName>
        <fullName evidence="1">Reverse transcriptase</fullName>
    </submittedName>
</protein>
<keyword evidence="1" id="KW-0808">Transferase</keyword>
<dbReference type="Proteomes" id="UP000198211">
    <property type="component" value="Unassembled WGS sequence"/>
</dbReference>
<proteinExistence type="predicted"/>
<sequence length="208" mass="23702">MTFCDLRRLEPVRGEIDCKEPGLILLNQRALDRLRTWPDHELLHVNRDWNGSATSLASAGLQRQFGIEAESEKEIQGLVTLDVLADILITRPPRRKATSGVRIGSDPYSLRVEVVRELRIMRIGQAQDDESWISGLKKYLVGENRDLTQEDAKVFESVAMNYEVDHSDLLFYRPMAKETAADQDKLMRLMVPEMLLQGNFASLPHELA</sequence>
<keyword evidence="1" id="KW-0548">Nucleotidyltransferase</keyword>
<evidence type="ECO:0000313" key="1">
    <source>
        <dbReference type="EMBL" id="OWZ07099.1"/>
    </source>
</evidence>
<gene>
    <name evidence="1" type="ORF">PHMEG_00020555</name>
</gene>
<evidence type="ECO:0000313" key="2">
    <source>
        <dbReference type="Proteomes" id="UP000198211"/>
    </source>
</evidence>
<accession>A0A225VPY6</accession>
<keyword evidence="2" id="KW-1185">Reference proteome</keyword>